<dbReference type="Pfam" id="PF13456">
    <property type="entry name" value="RVT_3"/>
    <property type="match status" value="1"/>
</dbReference>
<dbReference type="CDD" id="cd06222">
    <property type="entry name" value="RNase_H_like"/>
    <property type="match status" value="1"/>
</dbReference>
<organism evidence="2 3">
    <name type="scientific">Gossypium harknessii</name>
    <dbReference type="NCBI Taxonomy" id="34285"/>
    <lineage>
        <taxon>Eukaryota</taxon>
        <taxon>Viridiplantae</taxon>
        <taxon>Streptophyta</taxon>
        <taxon>Embryophyta</taxon>
        <taxon>Tracheophyta</taxon>
        <taxon>Spermatophyta</taxon>
        <taxon>Magnoliopsida</taxon>
        <taxon>eudicotyledons</taxon>
        <taxon>Gunneridae</taxon>
        <taxon>Pentapetalae</taxon>
        <taxon>rosids</taxon>
        <taxon>malvids</taxon>
        <taxon>Malvales</taxon>
        <taxon>Malvaceae</taxon>
        <taxon>Malvoideae</taxon>
        <taxon>Gossypium</taxon>
    </lineage>
</organism>
<name>A0A7J9HIJ3_9ROSI</name>
<dbReference type="GO" id="GO:0003676">
    <property type="term" value="F:nucleic acid binding"/>
    <property type="evidence" value="ECO:0007669"/>
    <property type="project" value="InterPro"/>
</dbReference>
<dbReference type="InterPro" id="IPR052929">
    <property type="entry name" value="RNase_H-like_EbsB-rel"/>
</dbReference>
<feature type="non-terminal residue" evidence="2">
    <location>
        <position position="1"/>
    </location>
</feature>
<dbReference type="InterPro" id="IPR002156">
    <property type="entry name" value="RNaseH_domain"/>
</dbReference>
<dbReference type="Gene3D" id="3.30.420.10">
    <property type="entry name" value="Ribonuclease H-like superfamily/Ribonuclease H"/>
    <property type="match status" value="1"/>
</dbReference>
<reference evidence="2 3" key="1">
    <citation type="journal article" date="2019" name="Genome Biol. Evol.">
        <title>Insights into the evolution of the New World diploid cottons (Gossypium, subgenus Houzingenia) based on genome sequencing.</title>
        <authorList>
            <person name="Grover C.E."/>
            <person name="Arick M.A. 2nd"/>
            <person name="Thrash A."/>
            <person name="Conover J.L."/>
            <person name="Sanders W.S."/>
            <person name="Peterson D.G."/>
            <person name="Frelichowski J.E."/>
            <person name="Scheffler J.A."/>
            <person name="Scheffler B.E."/>
            <person name="Wendel J.F."/>
        </authorList>
    </citation>
    <scope>NUCLEOTIDE SEQUENCE [LARGE SCALE GENOMIC DNA]</scope>
    <source>
        <strain evidence="2">0</strain>
        <tissue evidence="2">Leaf</tissue>
    </source>
</reference>
<sequence>AWVPGLEEYRIKESARNHRIEIVPDLIDPNQNQWKEETITSLFISEKATAIFRIPFTNKMTLEFRVVNHQENILIWAMWLRRNKILHEKKVQSVEDTIFFICKYLREWEEVNHRLPGQRVVEERWKPPKPDEIKINFDGAFDKQTFKFGIGIVCRDPEGKILNCRSKVSNRIPTTFAVEALACLQAVRMGLDLGYRRVVVEGDALSIIKKLQRKENDKSVLTLYIINIKTFSNKFNKCKFRQIGRKGNETAHAVAKEALKLNGSTYIEGRLPKMVLAVATKDARDLELS</sequence>
<comment type="caution">
    <text evidence="2">The sequence shown here is derived from an EMBL/GenBank/DDBJ whole genome shotgun (WGS) entry which is preliminary data.</text>
</comment>
<dbReference type="Proteomes" id="UP000593560">
    <property type="component" value="Unassembled WGS sequence"/>
</dbReference>
<dbReference type="InterPro" id="IPR044730">
    <property type="entry name" value="RNase_H-like_dom_plant"/>
</dbReference>
<gene>
    <name evidence="2" type="ORF">Gohar_024905</name>
</gene>
<proteinExistence type="predicted"/>
<protein>
    <recommendedName>
        <fullName evidence="1">RNase H type-1 domain-containing protein</fullName>
    </recommendedName>
</protein>
<evidence type="ECO:0000313" key="3">
    <source>
        <dbReference type="Proteomes" id="UP000593560"/>
    </source>
</evidence>
<accession>A0A7J9HIJ3</accession>
<dbReference type="PANTHER" id="PTHR47074">
    <property type="entry name" value="BNAC02G40300D PROTEIN"/>
    <property type="match status" value="1"/>
</dbReference>
<evidence type="ECO:0000259" key="1">
    <source>
        <dbReference type="Pfam" id="PF13456"/>
    </source>
</evidence>
<dbReference type="PANTHER" id="PTHR47074:SF61">
    <property type="entry name" value="RNASE H TYPE-1 DOMAIN-CONTAINING PROTEIN"/>
    <property type="match status" value="1"/>
</dbReference>
<dbReference type="AlphaFoldDB" id="A0A7J9HIJ3"/>
<dbReference type="OrthoDB" id="1748820at2759"/>
<dbReference type="GO" id="GO:0004523">
    <property type="term" value="F:RNA-DNA hybrid ribonuclease activity"/>
    <property type="evidence" value="ECO:0007669"/>
    <property type="project" value="InterPro"/>
</dbReference>
<evidence type="ECO:0000313" key="2">
    <source>
        <dbReference type="EMBL" id="MBA0809234.1"/>
    </source>
</evidence>
<keyword evidence="3" id="KW-1185">Reference proteome</keyword>
<dbReference type="InterPro" id="IPR012337">
    <property type="entry name" value="RNaseH-like_sf"/>
</dbReference>
<feature type="domain" description="RNase H type-1" evidence="1">
    <location>
        <begin position="136"/>
        <end position="258"/>
    </location>
</feature>
<dbReference type="InterPro" id="IPR036397">
    <property type="entry name" value="RNaseH_sf"/>
</dbReference>
<dbReference type="SUPFAM" id="SSF53098">
    <property type="entry name" value="Ribonuclease H-like"/>
    <property type="match status" value="1"/>
</dbReference>
<dbReference type="EMBL" id="JABFAD010000009">
    <property type="protein sequence ID" value="MBA0809234.1"/>
    <property type="molecule type" value="Genomic_DNA"/>
</dbReference>